<dbReference type="SUPFAM" id="SSF50494">
    <property type="entry name" value="Trypsin-like serine proteases"/>
    <property type="match status" value="1"/>
</dbReference>
<keyword evidence="2" id="KW-0378">Hydrolase</keyword>
<evidence type="ECO:0000256" key="4">
    <source>
        <dbReference type="ARBA" id="ARBA00023145"/>
    </source>
</evidence>
<dbReference type="InterPro" id="IPR001254">
    <property type="entry name" value="Trypsin_dom"/>
</dbReference>
<dbReference type="PANTHER" id="PTHR24276:SF97">
    <property type="entry name" value="GH13245P2-RELATED"/>
    <property type="match status" value="1"/>
</dbReference>
<dbReference type="SMART" id="SM00020">
    <property type="entry name" value="Tryp_SPc"/>
    <property type="match status" value="1"/>
</dbReference>
<dbReference type="OrthoDB" id="7840639at2759"/>
<dbReference type="PANTHER" id="PTHR24276">
    <property type="entry name" value="POLYSERASE-RELATED"/>
    <property type="match status" value="1"/>
</dbReference>
<dbReference type="Proteomes" id="UP000325440">
    <property type="component" value="Unassembled WGS sequence"/>
</dbReference>
<keyword evidence="4" id="KW-0865">Zymogen</keyword>
<dbReference type="GO" id="GO:0004252">
    <property type="term" value="F:serine-type endopeptidase activity"/>
    <property type="evidence" value="ECO:0007669"/>
    <property type="project" value="InterPro"/>
</dbReference>
<reference evidence="8 9" key="1">
    <citation type="submission" date="2019-08" db="EMBL/GenBank/DDBJ databases">
        <authorList>
            <person name="Alioto T."/>
            <person name="Alioto T."/>
            <person name="Gomez Garrido J."/>
        </authorList>
    </citation>
    <scope>NUCLEOTIDE SEQUENCE [LARGE SCALE GENOMIC DNA]</scope>
</reference>
<feature type="signal peptide" evidence="6">
    <location>
        <begin position="1"/>
        <end position="19"/>
    </location>
</feature>
<evidence type="ECO:0000256" key="6">
    <source>
        <dbReference type="SAM" id="SignalP"/>
    </source>
</evidence>
<evidence type="ECO:0000256" key="2">
    <source>
        <dbReference type="ARBA" id="ARBA00022801"/>
    </source>
</evidence>
<dbReference type="AlphaFoldDB" id="A0A5E4NKY4"/>
<keyword evidence="5" id="KW-1015">Disulfide bond</keyword>
<evidence type="ECO:0000256" key="5">
    <source>
        <dbReference type="ARBA" id="ARBA00023157"/>
    </source>
</evidence>
<evidence type="ECO:0000256" key="3">
    <source>
        <dbReference type="ARBA" id="ARBA00022825"/>
    </source>
</evidence>
<sequence>MKPFLCLQVLACFLLLVKCSSINSFDWIGGVDSSISSSEESDEDIEIQPPEDFIGFQYVASALKYPYQVAFVLKGKDSVLCQGALISTEWIITTGSCLKKYGGVSGDWLSAVVGTVSVRNPEAVIRHLSFAVFHPQFDFDTGANDVALVKIKPIVESKNVKPIKLSNYVHPMETKCKYSSSSENAVYGFSLKLLDPGTCDKISLPKQMLNYNCAGVGDVQFMTNTFKTMGSPLVCDERLYSIKTSDGIFTAVNNIDSWVNSVLEKSIETNLG</sequence>
<dbReference type="InterPro" id="IPR043504">
    <property type="entry name" value="Peptidase_S1_PA_chymotrypsin"/>
</dbReference>
<organism evidence="8 9">
    <name type="scientific">Cinara cedri</name>
    <dbReference type="NCBI Taxonomy" id="506608"/>
    <lineage>
        <taxon>Eukaryota</taxon>
        <taxon>Metazoa</taxon>
        <taxon>Ecdysozoa</taxon>
        <taxon>Arthropoda</taxon>
        <taxon>Hexapoda</taxon>
        <taxon>Insecta</taxon>
        <taxon>Pterygota</taxon>
        <taxon>Neoptera</taxon>
        <taxon>Paraneoptera</taxon>
        <taxon>Hemiptera</taxon>
        <taxon>Sternorrhyncha</taxon>
        <taxon>Aphidomorpha</taxon>
        <taxon>Aphidoidea</taxon>
        <taxon>Aphididae</taxon>
        <taxon>Lachninae</taxon>
        <taxon>Cinara</taxon>
    </lineage>
</organism>
<keyword evidence="9" id="KW-1185">Reference proteome</keyword>
<feature type="chain" id="PRO_5022993870" evidence="6">
    <location>
        <begin position="20"/>
        <end position="272"/>
    </location>
</feature>
<dbReference type="EMBL" id="CABPRJ010002367">
    <property type="protein sequence ID" value="VVC43172.1"/>
    <property type="molecule type" value="Genomic_DNA"/>
</dbReference>
<dbReference type="PROSITE" id="PS50240">
    <property type="entry name" value="TRYPSIN_DOM"/>
    <property type="match status" value="1"/>
</dbReference>
<evidence type="ECO:0000256" key="1">
    <source>
        <dbReference type="ARBA" id="ARBA00022670"/>
    </source>
</evidence>
<keyword evidence="1 8" id="KW-0645">Protease</keyword>
<protein>
    <submittedName>
        <fullName evidence="8">Peptidase S1, PA clan,Serine proteases, trypsin domain</fullName>
    </submittedName>
</protein>
<accession>A0A5E4NKY4</accession>
<gene>
    <name evidence="8" type="ORF">CINCED_3A004621</name>
</gene>
<evidence type="ECO:0000259" key="7">
    <source>
        <dbReference type="PROSITE" id="PS50240"/>
    </source>
</evidence>
<evidence type="ECO:0000313" key="8">
    <source>
        <dbReference type="EMBL" id="VVC43172.1"/>
    </source>
</evidence>
<dbReference type="InterPro" id="IPR050430">
    <property type="entry name" value="Peptidase_S1"/>
</dbReference>
<feature type="domain" description="Peptidase S1" evidence="7">
    <location>
        <begin position="53"/>
        <end position="264"/>
    </location>
</feature>
<dbReference type="GO" id="GO:0006508">
    <property type="term" value="P:proteolysis"/>
    <property type="evidence" value="ECO:0007669"/>
    <property type="project" value="UniProtKB-KW"/>
</dbReference>
<dbReference type="Gene3D" id="2.40.10.10">
    <property type="entry name" value="Trypsin-like serine proteases"/>
    <property type="match status" value="1"/>
</dbReference>
<name>A0A5E4NKY4_9HEMI</name>
<evidence type="ECO:0000313" key="9">
    <source>
        <dbReference type="Proteomes" id="UP000325440"/>
    </source>
</evidence>
<proteinExistence type="predicted"/>
<keyword evidence="6" id="KW-0732">Signal</keyword>
<dbReference type="Pfam" id="PF00089">
    <property type="entry name" value="Trypsin"/>
    <property type="match status" value="1"/>
</dbReference>
<dbReference type="InterPro" id="IPR009003">
    <property type="entry name" value="Peptidase_S1_PA"/>
</dbReference>
<keyword evidence="3" id="KW-0720">Serine protease</keyword>